<dbReference type="EMBL" id="JAVYJV010000007">
    <property type="protein sequence ID" value="KAK4366331.1"/>
    <property type="molecule type" value="Genomic_DNA"/>
</dbReference>
<proteinExistence type="predicted"/>
<dbReference type="Proteomes" id="UP001291623">
    <property type="component" value="Unassembled WGS sequence"/>
</dbReference>
<organism evidence="1 2">
    <name type="scientific">Anisodus tanguticus</name>
    <dbReference type="NCBI Taxonomy" id="243964"/>
    <lineage>
        <taxon>Eukaryota</taxon>
        <taxon>Viridiplantae</taxon>
        <taxon>Streptophyta</taxon>
        <taxon>Embryophyta</taxon>
        <taxon>Tracheophyta</taxon>
        <taxon>Spermatophyta</taxon>
        <taxon>Magnoliopsida</taxon>
        <taxon>eudicotyledons</taxon>
        <taxon>Gunneridae</taxon>
        <taxon>Pentapetalae</taxon>
        <taxon>asterids</taxon>
        <taxon>lamiids</taxon>
        <taxon>Solanales</taxon>
        <taxon>Solanaceae</taxon>
        <taxon>Solanoideae</taxon>
        <taxon>Hyoscyameae</taxon>
        <taxon>Anisodus</taxon>
    </lineage>
</organism>
<protein>
    <submittedName>
        <fullName evidence="1">Uncharacterized protein</fullName>
    </submittedName>
</protein>
<reference evidence="1" key="1">
    <citation type="submission" date="2023-12" db="EMBL/GenBank/DDBJ databases">
        <title>Genome assembly of Anisodus tanguticus.</title>
        <authorList>
            <person name="Wang Y.-J."/>
        </authorList>
    </citation>
    <scope>NUCLEOTIDE SEQUENCE</scope>
    <source>
        <strain evidence="1">KB-2021</strain>
        <tissue evidence="1">Leaf</tissue>
    </source>
</reference>
<evidence type="ECO:0000313" key="1">
    <source>
        <dbReference type="EMBL" id="KAK4366331.1"/>
    </source>
</evidence>
<gene>
    <name evidence="1" type="ORF">RND71_014211</name>
</gene>
<sequence>MSPLVARGVLNLRIVGCPLMEEVIIEEEQQGEEMTNEPLFPRLEELGHFFQTKHALKFPFLRQVKTFILLGSVSTPNLKGLFVEKTIEEAIQERFNSKMRPPVFNDLNTRISYVGGFVSSHVHNLLSE</sequence>
<evidence type="ECO:0000313" key="2">
    <source>
        <dbReference type="Proteomes" id="UP001291623"/>
    </source>
</evidence>
<keyword evidence="2" id="KW-1185">Reference proteome</keyword>
<accession>A0AAE1SAU8</accession>
<name>A0AAE1SAU8_9SOLA</name>
<dbReference type="AlphaFoldDB" id="A0AAE1SAU8"/>
<comment type="caution">
    <text evidence="1">The sequence shown here is derived from an EMBL/GenBank/DDBJ whole genome shotgun (WGS) entry which is preliminary data.</text>
</comment>